<dbReference type="AlphaFoldDB" id="A0A6C7E3C1"/>
<sequence length="344" mass="37705">MPLRGCQDQERLKPGHRFGYIRNHMEIPRPAHIDGPHWEAIQAHKSRIRAQIASDHGGVIGACKDLVECVAKVVLAEATSPEIADFPKLVKKASTLLGSATPKNDGEVQAATLAKGLTLLISAQQTAAQGLSELRNDHGAGHGKPTMPVIADEDVQLVRSYTEAWVRWALARLERLLANSVSTLIAELTGTTFRAGLLAQRLEEVGFKQLPDEELERLGFAVAERGVRRDTFVVAGDGVEPLEHEDGWPIAYQYGVAKGLLLTSDGVLRPIRLSVLAAIVPRLGADLQVRLLDEVETARIDPALRRNDEAMNATWTTLGEMSALIDDGHRARWQLLVDRLFVPF</sequence>
<reference evidence="2 3" key="1">
    <citation type="journal article" date="2013" name="Int. J. Syst. Evol. Microbiol.">
        <title>Ilumatobacter nonamiense sp. nov. and Ilumatobacter coccineum sp. nov., isolated from seashore sand.</title>
        <authorList>
            <person name="Matsumoto A."/>
            <person name="Kasai H."/>
            <person name="Matsuo Y."/>
            <person name="Shizuri Y."/>
            <person name="Ichikawa N."/>
            <person name="Fujita N."/>
            <person name="Omura S."/>
            <person name="Takahashi Y."/>
        </authorList>
    </citation>
    <scope>NUCLEOTIDE SEQUENCE [LARGE SCALE GENOMIC DNA]</scope>
    <source>
        <strain evidence="3">NBRC 103263 / KCTC 29153 / YM16-304</strain>
    </source>
</reference>
<dbReference type="KEGG" id="aym:YM304_09160"/>
<dbReference type="EMBL" id="AP012057">
    <property type="protein sequence ID" value="BAN01230.1"/>
    <property type="molecule type" value="Genomic_DNA"/>
</dbReference>
<accession>A0A6C7E3C1</accession>
<dbReference type="Proteomes" id="UP000011863">
    <property type="component" value="Chromosome"/>
</dbReference>
<dbReference type="OrthoDB" id="5139861at2"/>
<evidence type="ECO:0000313" key="2">
    <source>
        <dbReference type="EMBL" id="BAN01230.1"/>
    </source>
</evidence>
<evidence type="ECO:0000259" key="1">
    <source>
        <dbReference type="Pfam" id="PF14355"/>
    </source>
</evidence>
<organism evidence="2 3">
    <name type="scientific">Ilumatobacter coccineus (strain NBRC 103263 / KCTC 29153 / YM16-304)</name>
    <dbReference type="NCBI Taxonomy" id="1313172"/>
    <lineage>
        <taxon>Bacteria</taxon>
        <taxon>Bacillati</taxon>
        <taxon>Actinomycetota</taxon>
        <taxon>Acidimicrobiia</taxon>
        <taxon>Acidimicrobiales</taxon>
        <taxon>Ilumatobacteraceae</taxon>
        <taxon>Ilumatobacter</taxon>
    </lineage>
</organism>
<name>A0A6C7E3C1_ILUCY</name>
<proteinExistence type="predicted"/>
<evidence type="ECO:0000313" key="3">
    <source>
        <dbReference type="Proteomes" id="UP000011863"/>
    </source>
</evidence>
<gene>
    <name evidence="2" type="ORF">YM304_09160</name>
</gene>
<dbReference type="InterPro" id="IPR026001">
    <property type="entry name" value="Abi-like_C"/>
</dbReference>
<feature type="domain" description="Abortive infection protein-like C-terminal" evidence="1">
    <location>
        <begin position="87"/>
        <end position="169"/>
    </location>
</feature>
<protein>
    <recommendedName>
        <fullName evidence="1">Abortive infection protein-like C-terminal domain-containing protein</fullName>
    </recommendedName>
</protein>
<keyword evidence="3" id="KW-1185">Reference proteome</keyword>
<dbReference type="Pfam" id="PF14355">
    <property type="entry name" value="Abi_C"/>
    <property type="match status" value="1"/>
</dbReference>